<dbReference type="RefSeq" id="WP_005817114.1">
    <property type="nucleotide sequence ID" value="NZ_CABKQQ010000060.1"/>
</dbReference>
<dbReference type="PATRIC" id="fig|49338.4.peg.3872"/>
<dbReference type="PANTHER" id="PTHR37810">
    <property type="entry name" value="IMMUNITY PROTEIN SDPI"/>
    <property type="match status" value="1"/>
</dbReference>
<evidence type="ECO:0000313" key="4">
    <source>
        <dbReference type="EMBL" id="KTE93806.1"/>
    </source>
</evidence>
<name>A0A098B3R8_DESHA</name>
<reference evidence="4 5" key="2">
    <citation type="submission" date="2015-12" db="EMBL/GenBank/DDBJ databases">
        <title>Draft Genome Sequence of Desulfitobacterium hafniense Strain DH, a Sulfate-reducing Bacterium Isolated from Paddy Soils.</title>
        <authorList>
            <person name="Bao P."/>
            <person name="Zhang X."/>
            <person name="Li G."/>
        </authorList>
    </citation>
    <scope>NUCLEOTIDE SEQUENCE [LARGE SCALE GENOMIC DNA]</scope>
    <source>
        <strain evidence="4 5">DH</strain>
    </source>
</reference>
<dbReference type="InterPro" id="IPR012867">
    <property type="entry name" value="DUF1648"/>
</dbReference>
<feature type="transmembrane region" description="Helical" evidence="1">
    <location>
        <begin position="92"/>
        <end position="119"/>
    </location>
</feature>
<evidence type="ECO:0000313" key="5">
    <source>
        <dbReference type="Proteomes" id="UP000054623"/>
    </source>
</evidence>
<protein>
    <submittedName>
        <fullName evidence="3">Predicted integral membrane protein</fullName>
    </submittedName>
</protein>
<dbReference type="OMA" id="GIKTPWT"/>
<dbReference type="InterPro" id="IPR026272">
    <property type="entry name" value="SdpI"/>
</dbReference>
<organism evidence="3">
    <name type="scientific">Desulfitobacterium hafniense</name>
    <name type="common">Desulfitobacterium frappieri</name>
    <dbReference type="NCBI Taxonomy" id="49338"/>
    <lineage>
        <taxon>Bacteria</taxon>
        <taxon>Bacillati</taxon>
        <taxon>Bacillota</taxon>
        <taxon>Clostridia</taxon>
        <taxon>Eubacteriales</taxon>
        <taxon>Desulfitobacteriaceae</taxon>
        <taxon>Desulfitobacterium</taxon>
    </lineage>
</organism>
<dbReference type="GO" id="GO:0009636">
    <property type="term" value="P:response to toxic substance"/>
    <property type="evidence" value="ECO:0007669"/>
    <property type="project" value="TreeGrafter"/>
</dbReference>
<dbReference type="EMBL" id="LK996017">
    <property type="protein sequence ID" value="CDX03494.1"/>
    <property type="molecule type" value="Genomic_DNA"/>
</dbReference>
<feature type="transmembrane region" description="Helical" evidence="1">
    <location>
        <begin position="12"/>
        <end position="32"/>
    </location>
</feature>
<keyword evidence="1" id="KW-0812">Transmembrane</keyword>
<dbReference type="PIRSF" id="PIRSF038959">
    <property type="entry name" value="SdpI"/>
    <property type="match status" value="1"/>
</dbReference>
<proteinExistence type="predicted"/>
<dbReference type="Pfam" id="PF07853">
    <property type="entry name" value="DUF1648"/>
    <property type="match status" value="1"/>
</dbReference>
<feature type="transmembrane region" description="Helical" evidence="1">
    <location>
        <begin position="52"/>
        <end position="76"/>
    </location>
</feature>
<feature type="transmembrane region" description="Helical" evidence="1">
    <location>
        <begin position="125"/>
        <end position="142"/>
    </location>
</feature>
<keyword evidence="1" id="KW-1133">Transmembrane helix</keyword>
<sequence length="221" mass="24793">MEKTNTSTHGRLLKVIAGILVIINIIIGIWAYPRLPEQVPSHWNLAGQVDGYSGALTGAFLLPLITLGVYILFWIIPRIDPQKANYLKMGRVFWIVSTTLVAFLSLMYWGTIAVALGYLETLPRWYFSGIGIIFILLGNYFGKIKFNYTFGIRTPWTLANEEVWAKTHRFAGPIWIVGGILMALAGVLPAAWTEPLFGIVIVLIAVVPMAYSYLVYRRLSI</sequence>
<gene>
    <name evidence="4" type="ORF">AT727_02300</name>
    <name evidence="3" type="ORF">DPCES_3608</name>
</gene>
<keyword evidence="1" id="KW-0472">Membrane</keyword>
<evidence type="ECO:0000313" key="3">
    <source>
        <dbReference type="EMBL" id="CDX03494.1"/>
    </source>
</evidence>
<feature type="domain" description="DUF1648" evidence="2">
    <location>
        <begin position="19"/>
        <end position="67"/>
    </location>
</feature>
<feature type="transmembrane region" description="Helical" evidence="1">
    <location>
        <begin position="170"/>
        <end position="190"/>
    </location>
</feature>
<reference evidence="3" key="1">
    <citation type="submission" date="2014-07" db="EMBL/GenBank/DDBJ databases">
        <authorList>
            <person name="Hornung V.Bastian."/>
        </authorList>
    </citation>
    <scope>NUCLEOTIDE SEQUENCE</scope>
    <source>
        <strain evidence="3">PCE-S</strain>
    </source>
</reference>
<feature type="transmembrane region" description="Helical" evidence="1">
    <location>
        <begin position="196"/>
        <end position="216"/>
    </location>
</feature>
<dbReference type="Proteomes" id="UP000054623">
    <property type="component" value="Unassembled WGS sequence"/>
</dbReference>
<dbReference type="EMBL" id="LOCK01000001">
    <property type="protein sequence ID" value="KTE93806.1"/>
    <property type="molecule type" value="Genomic_DNA"/>
</dbReference>
<accession>A0A098B3R8</accession>
<dbReference type="AlphaFoldDB" id="A0A098B3R8"/>
<evidence type="ECO:0000256" key="1">
    <source>
        <dbReference type="SAM" id="Phobius"/>
    </source>
</evidence>
<dbReference type="Pfam" id="PF13630">
    <property type="entry name" value="SdpI"/>
    <property type="match status" value="1"/>
</dbReference>
<dbReference type="PANTHER" id="PTHR37810:SF5">
    <property type="entry name" value="IMMUNITY PROTEIN SDPI"/>
    <property type="match status" value="1"/>
</dbReference>
<dbReference type="OrthoDB" id="9808690at2"/>
<dbReference type="InterPro" id="IPR025962">
    <property type="entry name" value="SdpI/YhfL"/>
</dbReference>
<evidence type="ECO:0000259" key="2">
    <source>
        <dbReference type="Pfam" id="PF07853"/>
    </source>
</evidence>